<dbReference type="Proteomes" id="UP000017836">
    <property type="component" value="Unassembled WGS sequence"/>
</dbReference>
<organism evidence="7 8">
    <name type="scientific">Amborella trichopoda</name>
    <dbReference type="NCBI Taxonomy" id="13333"/>
    <lineage>
        <taxon>Eukaryota</taxon>
        <taxon>Viridiplantae</taxon>
        <taxon>Streptophyta</taxon>
        <taxon>Embryophyta</taxon>
        <taxon>Tracheophyta</taxon>
        <taxon>Spermatophyta</taxon>
        <taxon>Magnoliopsida</taxon>
        <taxon>Amborellales</taxon>
        <taxon>Amborellaceae</taxon>
        <taxon>Amborella</taxon>
    </lineage>
</organism>
<keyword evidence="8" id="KW-1185">Reference proteome</keyword>
<feature type="compositionally biased region" description="Polar residues" evidence="6">
    <location>
        <begin position="908"/>
        <end position="919"/>
    </location>
</feature>
<comment type="subcellular location">
    <subcellularLocation>
        <location evidence="1">Nucleus</location>
    </subcellularLocation>
</comment>
<proteinExistence type="inferred from homology"/>
<protein>
    <recommendedName>
        <fullName evidence="9">Fanconi anemia group D2 protein homolog</fullName>
    </recommendedName>
</protein>
<reference evidence="8" key="1">
    <citation type="journal article" date="2013" name="Science">
        <title>The Amborella genome and the evolution of flowering plants.</title>
        <authorList>
            <consortium name="Amborella Genome Project"/>
        </authorList>
    </citation>
    <scope>NUCLEOTIDE SEQUENCE [LARGE SCALE GENOMIC DNA]</scope>
</reference>
<dbReference type="GO" id="GO:0007129">
    <property type="term" value="P:homologous chromosome pairing at meiosis"/>
    <property type="evidence" value="ECO:0000318"/>
    <property type="project" value="GO_Central"/>
</dbReference>
<dbReference type="GO" id="GO:0000793">
    <property type="term" value="C:condensed chromosome"/>
    <property type="evidence" value="ECO:0000318"/>
    <property type="project" value="GO_Central"/>
</dbReference>
<evidence type="ECO:0000313" key="7">
    <source>
        <dbReference type="EMBL" id="ERM99288.1"/>
    </source>
</evidence>
<comment type="similarity">
    <text evidence="5">Belongs to the Fanconi anemia protein FANCD2 family.</text>
</comment>
<accession>W1NVE2</accession>
<evidence type="ECO:0000256" key="3">
    <source>
        <dbReference type="ARBA" id="ARBA00022843"/>
    </source>
</evidence>
<dbReference type="EMBL" id="KI395040">
    <property type="protein sequence ID" value="ERM99288.1"/>
    <property type="molecule type" value="Genomic_DNA"/>
</dbReference>
<keyword evidence="2" id="KW-1017">Isopeptide bond</keyword>
<evidence type="ECO:0000313" key="8">
    <source>
        <dbReference type="Proteomes" id="UP000017836"/>
    </source>
</evidence>
<dbReference type="GO" id="GO:0031573">
    <property type="term" value="P:mitotic intra-S DNA damage checkpoint signaling"/>
    <property type="evidence" value="ECO:0000318"/>
    <property type="project" value="GO_Central"/>
</dbReference>
<dbReference type="PANTHER" id="PTHR32086">
    <property type="entry name" value="FANCONI ANEMIA GROUP D2 PROTEIN"/>
    <property type="match status" value="1"/>
</dbReference>
<feature type="region of interest" description="Disordered" evidence="6">
    <location>
        <begin position="859"/>
        <end position="882"/>
    </location>
</feature>
<dbReference type="GO" id="GO:1990918">
    <property type="term" value="P:double-strand break repair involved in meiotic recombination"/>
    <property type="evidence" value="ECO:0000318"/>
    <property type="project" value="GO_Central"/>
</dbReference>
<evidence type="ECO:0000256" key="2">
    <source>
        <dbReference type="ARBA" id="ARBA00022499"/>
    </source>
</evidence>
<sequence length="1501" mass="167176">MVFLQRSSGRKRPDTALAGDSHNSLPPTNDNKNKKNRVSNEGEVPVSEEEAMVALLAEAGCTLCNSGGGLPLVPNDIHKLHKHLEARFSSDPNLIPQFLSGFASYINAPHNLKRVLTSLPRTEIEHSSSFNSSNSDSLVRILLLVPPIQLGLQHMLLEKLPEYFGMESALLKDDIARLIISQFCWLDFLVDPKGFADKLMEVLSICPLSLKKDIIGSLPEMLGDKTNEAVVATLEQMLQEDSDVIVPVLDAFSNLNLNATLQEEVVTIALSCIRTVSMEHLSHLLRFLLLSATPTNVRRIISQIREHLKFVGIPDPNATRQKKLKGKMIADGVEVSILEALKSGLRFKDILCDAFLKVIKSLDNAREHKVIDVWLLMVIYTNGGLLQKTVEKIIKRKVIDGCFGESVFYRCIHGQGMIVQDYFSSFLSIGEFLMTCKEQRAREFGIYIYVTLFEEFMDAYSRQEVLGSLITHMGSGIIYEVNAALETMMVLTSKYPQDLVSISSHINGILDYLEGFSDGHVHKVYEIFSRLALLAHPNSDIRNSSIANDLLMIVRKQVGNGDLKYKRMGIIGILKIVSSLGEITTSNLISSTQKTNSQEALELLKMALDSCRLLPLPLVLLYDELVGLLKCTNLQATIMEWLCKHVGEFESIFLLDLEGGQLSIKTDKCSGLDGELWMNLDGEVSPICLNVLQLLSSTSQRFSSSLQFLPANFLLLSAVERFTNQGSLGGIDALLGCPLYLPSLKYFKGAAWRSLMIKQKQIVCLSLYYAINWIRELLNAFSTQVAGRTDSVTQVTRDEIATKLLKRLRNLVFLESLLNACLKSCPISLPVLHSSMEHSGHSLYGKYYHLQSKVNQDETKIVSDKNGKKQTKKKSAVSQVSDVDSRLKQPTILDSFKRAGITISQQASKECSSTNASKESTTEDGESQNFDFNELTHLQTSAAPMVLDAQRFKFRPLLVNCLSVLSLSKAKGSCCSDPAAELGLHLYLVRDFNYKLEFESPRNKSFFTVLSPNCKAPSGLNGLSIIEFMNKMRPLFSSLKKHLDGAVCVLKEGNDSCGEHWKNECKSAGNPDISYEMVSRSSVAGSIFKEILCCYAKILSFDDLCSKMNVSILRDLLEALQPAGIPDEFFSDIQPLPSSGSLEYLYCGAYAFLDGVLNLACSFSFLLATEVLVTLKSLVSSTQLLLEKSSEGNVKNCIESLPSIIPVLSRRLGTCAQRLLAHEWDAEDLEKDSKSKGETIQNILQIYLDYSDCTFDLVNELACKIIPQVPSGKSRTGQDYVSSFPTLSPGVLAVWYRVLHEQNIANLKKLIREIGTQQKSRTIVGGEAIERSLAKARQSVDVIVSLVNMCKTHDKVFVHAMAVRYTGRFVDSFLKVFDFLKVHFDAHSDTIIQMFKELQKATRTIQFLCSDAKGSKRTMITSKIPTVKRSMERFLFQVKALFHNVSNGCSFWMGNLKHKDLLGQVVSSQVHADRDDENEEGHDEMEDVRGQALEVGRLALE</sequence>
<evidence type="ECO:0000256" key="6">
    <source>
        <dbReference type="SAM" id="MobiDB-lite"/>
    </source>
</evidence>
<dbReference type="Gramene" id="ERM99288">
    <property type="protein sequence ID" value="ERM99288"/>
    <property type="gene ID" value="AMTR_s00092p00164660"/>
</dbReference>
<keyword evidence="4" id="KW-0539">Nucleus</keyword>
<dbReference type="PANTHER" id="PTHR32086:SF0">
    <property type="entry name" value="FANCONI ANEMIA GROUP D2 PROTEIN"/>
    <property type="match status" value="1"/>
</dbReference>
<dbReference type="GO" id="GO:0005634">
    <property type="term" value="C:nucleus"/>
    <property type="evidence" value="ECO:0000318"/>
    <property type="project" value="GO_Central"/>
</dbReference>
<feature type="region of interest" description="Disordered" evidence="6">
    <location>
        <begin position="908"/>
        <end position="929"/>
    </location>
</feature>
<evidence type="ECO:0000256" key="1">
    <source>
        <dbReference type="ARBA" id="ARBA00004123"/>
    </source>
</evidence>
<feature type="region of interest" description="Disordered" evidence="6">
    <location>
        <begin position="1"/>
        <end position="45"/>
    </location>
</feature>
<dbReference type="GO" id="GO:0070182">
    <property type="term" value="F:DNA polymerase binding"/>
    <property type="evidence" value="ECO:0000318"/>
    <property type="project" value="GO_Central"/>
</dbReference>
<feature type="compositionally biased region" description="Polar residues" evidence="6">
    <location>
        <begin position="21"/>
        <end position="30"/>
    </location>
</feature>
<evidence type="ECO:0000256" key="4">
    <source>
        <dbReference type="ARBA" id="ARBA00023242"/>
    </source>
</evidence>
<dbReference type="eggNOG" id="KOG4712">
    <property type="taxonomic scope" value="Eukaryota"/>
</dbReference>
<dbReference type="HOGENOM" id="CLU_002068_1_0_1"/>
<evidence type="ECO:0008006" key="9">
    <source>
        <dbReference type="Google" id="ProtNLM"/>
    </source>
</evidence>
<dbReference type="Pfam" id="PF14631">
    <property type="entry name" value="FancD2"/>
    <property type="match status" value="2"/>
</dbReference>
<name>W1NVE2_AMBTC</name>
<gene>
    <name evidence="7" type="ORF">AMTR_s00092p00164660</name>
</gene>
<dbReference type="OMA" id="QCIRGNT"/>
<dbReference type="GO" id="GO:0036297">
    <property type="term" value="P:interstrand cross-link repair"/>
    <property type="evidence" value="ECO:0000318"/>
    <property type="project" value="GO_Central"/>
</dbReference>
<dbReference type="InterPro" id="IPR029448">
    <property type="entry name" value="FANCD2"/>
</dbReference>
<dbReference type="STRING" id="13333.W1NVE2"/>
<evidence type="ECO:0000256" key="5">
    <source>
        <dbReference type="ARBA" id="ARBA00093456"/>
    </source>
</evidence>
<keyword evidence="3" id="KW-0832">Ubl conjugation</keyword>